<keyword evidence="2" id="KW-1185">Reference proteome</keyword>
<organism evidence="1 2">
    <name type="scientific">Weizmannia acidilactici</name>
    <dbReference type="NCBI Taxonomy" id="2607726"/>
    <lineage>
        <taxon>Bacteria</taxon>
        <taxon>Bacillati</taxon>
        <taxon>Bacillota</taxon>
        <taxon>Bacilli</taxon>
        <taxon>Bacillales</taxon>
        <taxon>Bacillaceae</taxon>
        <taxon>Heyndrickxia</taxon>
    </lineage>
</organism>
<evidence type="ECO:0000313" key="1">
    <source>
        <dbReference type="EMBL" id="GER71355.1"/>
    </source>
</evidence>
<proteinExistence type="predicted"/>
<dbReference type="InterPro" id="IPR037208">
    <property type="entry name" value="Spo0E-like_sf"/>
</dbReference>
<dbReference type="Proteomes" id="UP000391919">
    <property type="component" value="Unassembled WGS sequence"/>
</dbReference>
<name>A0A5J4JKY4_9BACI</name>
<dbReference type="SUPFAM" id="SSF140500">
    <property type="entry name" value="BAS1536-like"/>
    <property type="match status" value="1"/>
</dbReference>
<dbReference type="Pfam" id="PF09388">
    <property type="entry name" value="SpoOE-like"/>
    <property type="match status" value="1"/>
</dbReference>
<evidence type="ECO:0000313" key="2">
    <source>
        <dbReference type="Proteomes" id="UP000391919"/>
    </source>
</evidence>
<gene>
    <name evidence="1" type="ORF">BpJC7_26580</name>
</gene>
<reference evidence="1 2" key="1">
    <citation type="submission" date="2019-09" db="EMBL/GenBank/DDBJ databases">
        <title>Draft genome sequence of Bacillus sp. JC-7.</title>
        <authorList>
            <person name="Tanaka N."/>
            <person name="Shiwa Y."/>
            <person name="Fujita N."/>
            <person name="Tanasupawat S."/>
        </authorList>
    </citation>
    <scope>NUCLEOTIDE SEQUENCE [LARGE SCALE GENOMIC DNA]</scope>
    <source>
        <strain evidence="1 2">JC-7</strain>
    </source>
</reference>
<comment type="caution">
    <text evidence="1">The sequence shown here is derived from an EMBL/GenBank/DDBJ whole genome shotgun (WGS) entry which is preliminary data.</text>
</comment>
<sequence>MEKVLRSLVKWVINTYQNLHERRVLNESKKSQALMLEIEEKRREMIYLASNAAYWDDRVLQASRHLDQLINQFNKLKKR</sequence>
<dbReference type="EMBL" id="BKZQ01000045">
    <property type="protein sequence ID" value="GER71355.1"/>
    <property type="molecule type" value="Genomic_DNA"/>
</dbReference>
<dbReference type="AlphaFoldDB" id="A0A5J4JKY4"/>
<dbReference type="Gene3D" id="4.10.280.10">
    <property type="entry name" value="Helix-loop-helix DNA-binding domain"/>
    <property type="match status" value="1"/>
</dbReference>
<protein>
    <recommendedName>
        <fullName evidence="3">Aspartyl-phosphate phosphatase Spo0E family protein</fullName>
    </recommendedName>
</protein>
<dbReference type="GO" id="GO:0046983">
    <property type="term" value="F:protein dimerization activity"/>
    <property type="evidence" value="ECO:0007669"/>
    <property type="project" value="InterPro"/>
</dbReference>
<dbReference type="InterPro" id="IPR018540">
    <property type="entry name" value="Spo0E-like"/>
</dbReference>
<dbReference type="GO" id="GO:0043937">
    <property type="term" value="P:regulation of sporulation"/>
    <property type="evidence" value="ECO:0007669"/>
    <property type="project" value="InterPro"/>
</dbReference>
<dbReference type="InterPro" id="IPR036638">
    <property type="entry name" value="HLH_DNA-bd_sf"/>
</dbReference>
<evidence type="ECO:0008006" key="3">
    <source>
        <dbReference type="Google" id="ProtNLM"/>
    </source>
</evidence>
<accession>A0A5J4JKY4</accession>